<dbReference type="EC" id="2.6.1.-" evidence="3"/>
<evidence type="ECO:0000313" key="7">
    <source>
        <dbReference type="EMBL" id="TDA39146.1"/>
    </source>
</evidence>
<evidence type="ECO:0000313" key="8">
    <source>
        <dbReference type="Proteomes" id="UP000316080"/>
    </source>
</evidence>
<dbReference type="Proteomes" id="UP000317265">
    <property type="component" value="Unassembled WGS sequence"/>
</dbReference>
<dbReference type="EMBL" id="QNVI01000034">
    <property type="protein sequence ID" value="TDA39146.1"/>
    <property type="molecule type" value="Genomic_DNA"/>
</dbReference>
<dbReference type="PANTHER" id="PTHR42885">
    <property type="entry name" value="HISTIDINOL-PHOSPHATE AMINOTRANSFERASE-RELATED"/>
    <property type="match status" value="1"/>
</dbReference>
<dbReference type="EMBL" id="RXIH01000015">
    <property type="protein sequence ID" value="RZN56903.1"/>
    <property type="molecule type" value="Genomic_DNA"/>
</dbReference>
<name>A0A523BDX3_9CREN</name>
<dbReference type="Gene3D" id="3.40.640.10">
    <property type="entry name" value="Type I PLP-dependent aspartate aminotransferase-like (Major domain)"/>
    <property type="match status" value="1"/>
</dbReference>
<dbReference type="InterPro" id="IPR015424">
    <property type="entry name" value="PyrdxlP-dep_Trfase"/>
</dbReference>
<dbReference type="Gene3D" id="3.90.1150.10">
    <property type="entry name" value="Aspartate Aminotransferase, domain 1"/>
    <property type="match status" value="1"/>
</dbReference>
<dbReference type="Proteomes" id="UP000316080">
    <property type="component" value="Unassembled WGS sequence"/>
</dbReference>
<dbReference type="PANTHER" id="PTHR42885:SF1">
    <property type="entry name" value="THREONINE-PHOSPHATE DECARBOXYLASE"/>
    <property type="match status" value="1"/>
</dbReference>
<dbReference type="CDD" id="cd00609">
    <property type="entry name" value="AAT_like"/>
    <property type="match status" value="1"/>
</dbReference>
<dbReference type="AlphaFoldDB" id="A0A523BDX3"/>
<dbReference type="InterPro" id="IPR004839">
    <property type="entry name" value="Aminotransferase_I/II_large"/>
</dbReference>
<dbReference type="GO" id="GO:0030170">
    <property type="term" value="F:pyridoxal phosphate binding"/>
    <property type="evidence" value="ECO:0007669"/>
    <property type="project" value="InterPro"/>
</dbReference>
<reference evidence="7 9" key="1">
    <citation type="journal article" date="2019" name="Nat. Microbiol.">
        <title>Expanding anaerobic alkane metabolism in the domain of Archaea.</title>
        <authorList>
            <person name="Wang Y."/>
            <person name="Wegener G."/>
            <person name="Hou J."/>
            <person name="Wang F."/>
            <person name="Xiao X."/>
        </authorList>
    </citation>
    <scope>NUCLEOTIDE SEQUENCE [LARGE SCALE GENOMIC DNA]</scope>
    <source>
        <strain evidence="7">WYZ-LMO11</strain>
    </source>
</reference>
<keyword evidence="2" id="KW-0663">Pyridoxal phosphate</keyword>
<reference evidence="6 8" key="2">
    <citation type="journal article" date="2019" name="Nat. Microbiol.">
        <title>Wide diversity of methane and short-chain alkane metabolisms in uncultured archaea.</title>
        <authorList>
            <person name="Borrel G."/>
            <person name="Adam P.S."/>
            <person name="McKay L.J."/>
            <person name="Chen L.X."/>
            <person name="Sierra-Garcia I.N."/>
            <person name="Sieber C.M."/>
            <person name="Letourneur Q."/>
            <person name="Ghozlane A."/>
            <person name="Andersen G.L."/>
            <person name="Li W.J."/>
            <person name="Hallam S.J."/>
            <person name="Muyzer G."/>
            <person name="de Oliveira V.M."/>
            <person name="Inskeep W.P."/>
            <person name="Banfield J.F."/>
            <person name="Gribaldo S."/>
        </authorList>
    </citation>
    <scope>NUCLEOTIDE SEQUENCE [LARGE SCALE GENOMIC DNA]</scope>
    <source>
        <strain evidence="6">Verst-YHS</strain>
    </source>
</reference>
<comment type="caution">
    <text evidence="7">The sequence shown here is derived from an EMBL/GenBank/DDBJ whole genome shotgun (WGS) entry which is preliminary data.</text>
</comment>
<evidence type="ECO:0000313" key="9">
    <source>
        <dbReference type="Proteomes" id="UP000317265"/>
    </source>
</evidence>
<evidence type="ECO:0000259" key="4">
    <source>
        <dbReference type="Pfam" id="PF00155"/>
    </source>
</evidence>
<sequence length="471" mass="54107">MESMYVKNRRIYGDKKMIDHGGDIFEISNKIGISPHNIIDFSSSLNPYGPPPKVIETIRSSLDLIKYYPDRNYSKLKEAIANYVNLPYNNIIVGCGATELIHSIFTRFLKKSIVIPTPTFSEYEAAAKALGLKIIFIEPIGIKLNLEKISEIIKSNEISGIILCNPNNPTGEILDYKKIIEIIEIAEKKGIFVIVDEAYYELSEDIKTLAPLTMDFKNLFVLRSLTKAFGFPGLRVGYALCHSSLTEKFNQTAISWRIGILEELAAISALEDLDFLKWSKKEIFNEKEKLFNNIKSIEGFSPIPSSTNFFMINIRNSEFSPKNLKWRLLSYGVLIRELSSVRGLSEPYIRIAVRREKENFILVRALKNITYSMKKLYPNNPVCIERKCHLKVEDCRFCFCYFYPCLDNYTGGKFIEREDGSFVWSCINCIWVHRKDISDILVKKLLGINAKKIDPEEILKIRKEVLKVMPP</sequence>
<evidence type="ECO:0000256" key="3">
    <source>
        <dbReference type="RuleBase" id="RU000481"/>
    </source>
</evidence>
<protein>
    <recommendedName>
        <fullName evidence="3">Aminotransferase</fullName>
        <ecNumber evidence="3">2.6.1.-</ecNumber>
    </recommendedName>
</protein>
<dbReference type="InterPro" id="IPR007212">
    <property type="entry name" value="Zf-like"/>
</dbReference>
<evidence type="ECO:0000256" key="2">
    <source>
        <dbReference type="ARBA" id="ARBA00022898"/>
    </source>
</evidence>
<gene>
    <name evidence="7" type="ORF">DSO09_02695</name>
    <name evidence="6" type="ORF">EF809_01825</name>
</gene>
<dbReference type="InterPro" id="IPR015421">
    <property type="entry name" value="PyrdxlP-dep_Trfase_major"/>
</dbReference>
<evidence type="ECO:0000259" key="5">
    <source>
        <dbReference type="Pfam" id="PF04071"/>
    </source>
</evidence>
<comment type="similarity">
    <text evidence="3">Belongs to the class-I pyridoxal-phosphate-dependent aminotransferase family.</text>
</comment>
<comment type="cofactor">
    <cofactor evidence="1 3">
        <name>pyridoxal 5'-phosphate</name>
        <dbReference type="ChEBI" id="CHEBI:597326"/>
    </cofactor>
</comment>
<evidence type="ECO:0000313" key="6">
    <source>
        <dbReference type="EMBL" id="RZN56903.1"/>
    </source>
</evidence>
<dbReference type="SUPFAM" id="SSF53383">
    <property type="entry name" value="PLP-dependent transferases"/>
    <property type="match status" value="1"/>
</dbReference>
<evidence type="ECO:0000256" key="1">
    <source>
        <dbReference type="ARBA" id="ARBA00001933"/>
    </source>
</evidence>
<accession>A0A523BDX3</accession>
<organism evidence="7 9">
    <name type="scientific">Thermoproteota archaeon</name>
    <dbReference type="NCBI Taxonomy" id="2056631"/>
    <lineage>
        <taxon>Archaea</taxon>
        <taxon>Thermoproteota</taxon>
    </lineage>
</organism>
<dbReference type="PROSITE" id="PS00105">
    <property type="entry name" value="AA_TRANSFER_CLASS_1"/>
    <property type="match status" value="1"/>
</dbReference>
<feature type="domain" description="Cysteine-rich small" evidence="5">
    <location>
        <begin position="387"/>
        <end position="445"/>
    </location>
</feature>
<dbReference type="InterPro" id="IPR004838">
    <property type="entry name" value="NHTrfase_class1_PyrdxlP-BS"/>
</dbReference>
<dbReference type="Pfam" id="PF04071">
    <property type="entry name" value="zf-like"/>
    <property type="match status" value="1"/>
</dbReference>
<proteinExistence type="inferred from homology"/>
<dbReference type="GO" id="GO:0008483">
    <property type="term" value="F:transaminase activity"/>
    <property type="evidence" value="ECO:0007669"/>
    <property type="project" value="UniProtKB-KW"/>
</dbReference>
<dbReference type="Pfam" id="PF00155">
    <property type="entry name" value="Aminotran_1_2"/>
    <property type="match status" value="1"/>
</dbReference>
<feature type="domain" description="Aminotransferase class I/classII large" evidence="4">
    <location>
        <begin position="37"/>
        <end position="365"/>
    </location>
</feature>
<keyword evidence="3 6" id="KW-0808">Transferase</keyword>
<dbReference type="InterPro" id="IPR015422">
    <property type="entry name" value="PyrdxlP-dep_Trfase_small"/>
</dbReference>
<keyword evidence="3 6" id="KW-0032">Aminotransferase</keyword>